<organism evidence="7 8">
    <name type="scientific">Roseimaritima multifibrata</name>
    <dbReference type="NCBI Taxonomy" id="1930274"/>
    <lineage>
        <taxon>Bacteria</taxon>
        <taxon>Pseudomonadati</taxon>
        <taxon>Planctomycetota</taxon>
        <taxon>Planctomycetia</taxon>
        <taxon>Pirellulales</taxon>
        <taxon>Pirellulaceae</taxon>
        <taxon>Roseimaritima</taxon>
    </lineage>
</organism>
<gene>
    <name evidence="7" type="primary">sigL</name>
    <name evidence="7" type="ORF">FF011L_27920</name>
</gene>
<feature type="domain" description="RNA polymerase sigma-70 region 2" evidence="5">
    <location>
        <begin position="30"/>
        <end position="88"/>
    </location>
</feature>
<evidence type="ECO:0000259" key="5">
    <source>
        <dbReference type="Pfam" id="PF04542"/>
    </source>
</evidence>
<dbReference type="SUPFAM" id="SSF88659">
    <property type="entry name" value="Sigma3 and sigma4 domains of RNA polymerase sigma factors"/>
    <property type="match status" value="1"/>
</dbReference>
<evidence type="ECO:0000256" key="4">
    <source>
        <dbReference type="ARBA" id="ARBA00023163"/>
    </source>
</evidence>
<keyword evidence="8" id="KW-1185">Reference proteome</keyword>
<dbReference type="InterPro" id="IPR039425">
    <property type="entry name" value="RNA_pol_sigma-70-like"/>
</dbReference>
<dbReference type="InterPro" id="IPR014284">
    <property type="entry name" value="RNA_pol_sigma-70_dom"/>
</dbReference>
<dbReference type="SUPFAM" id="SSF88946">
    <property type="entry name" value="Sigma2 domain of RNA polymerase sigma factors"/>
    <property type="match status" value="1"/>
</dbReference>
<dbReference type="NCBIfam" id="TIGR02937">
    <property type="entry name" value="sigma70-ECF"/>
    <property type="match status" value="1"/>
</dbReference>
<dbReference type="GO" id="GO:0003677">
    <property type="term" value="F:DNA binding"/>
    <property type="evidence" value="ECO:0007669"/>
    <property type="project" value="InterPro"/>
</dbReference>
<dbReference type="Gene3D" id="1.10.1740.10">
    <property type="match status" value="1"/>
</dbReference>
<reference evidence="7 8" key="1">
    <citation type="submission" date="2019-02" db="EMBL/GenBank/DDBJ databases">
        <title>Deep-cultivation of Planctomycetes and their phenomic and genomic characterization uncovers novel biology.</title>
        <authorList>
            <person name="Wiegand S."/>
            <person name="Jogler M."/>
            <person name="Boedeker C."/>
            <person name="Pinto D."/>
            <person name="Vollmers J."/>
            <person name="Rivas-Marin E."/>
            <person name="Kohn T."/>
            <person name="Peeters S.H."/>
            <person name="Heuer A."/>
            <person name="Rast P."/>
            <person name="Oberbeckmann S."/>
            <person name="Bunk B."/>
            <person name="Jeske O."/>
            <person name="Meyerdierks A."/>
            <person name="Storesund J.E."/>
            <person name="Kallscheuer N."/>
            <person name="Luecker S."/>
            <person name="Lage O.M."/>
            <person name="Pohl T."/>
            <person name="Merkel B.J."/>
            <person name="Hornburger P."/>
            <person name="Mueller R.-W."/>
            <person name="Bruemmer F."/>
            <person name="Labrenz M."/>
            <person name="Spormann A.M."/>
            <person name="Op den Camp H."/>
            <person name="Overmann J."/>
            <person name="Amann R."/>
            <person name="Jetten M.S.M."/>
            <person name="Mascher T."/>
            <person name="Medema M.H."/>
            <person name="Devos D.P."/>
            <person name="Kaster A.-K."/>
            <person name="Ovreas L."/>
            <person name="Rohde M."/>
            <person name="Galperin M.Y."/>
            <person name="Jogler C."/>
        </authorList>
    </citation>
    <scope>NUCLEOTIDE SEQUENCE [LARGE SCALE GENOMIC DNA]</scope>
    <source>
        <strain evidence="7 8">FF011L</strain>
    </source>
</reference>
<dbReference type="InterPro" id="IPR007627">
    <property type="entry name" value="RNA_pol_sigma70_r2"/>
</dbReference>
<dbReference type="PANTHER" id="PTHR43133">
    <property type="entry name" value="RNA POLYMERASE ECF-TYPE SIGMA FACTO"/>
    <property type="match status" value="1"/>
</dbReference>
<evidence type="ECO:0000313" key="8">
    <source>
        <dbReference type="Proteomes" id="UP000320672"/>
    </source>
</evidence>
<dbReference type="GO" id="GO:0006352">
    <property type="term" value="P:DNA-templated transcription initiation"/>
    <property type="evidence" value="ECO:0007669"/>
    <property type="project" value="InterPro"/>
</dbReference>
<dbReference type="InterPro" id="IPR013249">
    <property type="entry name" value="RNA_pol_sigma70_r4_t2"/>
</dbReference>
<keyword evidence="4" id="KW-0804">Transcription</keyword>
<evidence type="ECO:0000313" key="7">
    <source>
        <dbReference type="EMBL" id="QDS94015.1"/>
    </source>
</evidence>
<evidence type="ECO:0000256" key="2">
    <source>
        <dbReference type="ARBA" id="ARBA00023015"/>
    </source>
</evidence>
<keyword evidence="3" id="KW-0731">Sigma factor</keyword>
<comment type="similarity">
    <text evidence="1">Belongs to the sigma-70 factor family. ECF subfamily.</text>
</comment>
<sequence length="184" mass="21219">MLKPTPGVKSSTAKGVREHSLQSLFDDQETPLLRYAFSLIGRRVVAEDIVQEVFLQLHIHWEKVDSPRDWLFRSVRNRAFNYIRDNRREVLQGDDRNPGSADGSDETSEAMLLRMEASGVLRETLRELNEDDLRLVKLKYFEGLKYREISKQTGLTIGNVGYRLHHILKDLAAKLRPLGLDEES</sequence>
<accession>A0A517MGK4</accession>
<dbReference type="Gene3D" id="1.10.10.10">
    <property type="entry name" value="Winged helix-like DNA-binding domain superfamily/Winged helix DNA-binding domain"/>
    <property type="match status" value="1"/>
</dbReference>
<dbReference type="OrthoDB" id="9795666at2"/>
<evidence type="ECO:0000259" key="6">
    <source>
        <dbReference type="Pfam" id="PF08281"/>
    </source>
</evidence>
<dbReference type="PANTHER" id="PTHR43133:SF62">
    <property type="entry name" value="RNA POLYMERASE SIGMA FACTOR SIGZ"/>
    <property type="match status" value="1"/>
</dbReference>
<dbReference type="KEGG" id="rml:FF011L_27920"/>
<dbReference type="InterPro" id="IPR036388">
    <property type="entry name" value="WH-like_DNA-bd_sf"/>
</dbReference>
<evidence type="ECO:0000256" key="1">
    <source>
        <dbReference type="ARBA" id="ARBA00010641"/>
    </source>
</evidence>
<dbReference type="Proteomes" id="UP000320672">
    <property type="component" value="Chromosome"/>
</dbReference>
<dbReference type="RefSeq" id="WP_145352078.1">
    <property type="nucleotide sequence ID" value="NZ_CP036262.1"/>
</dbReference>
<dbReference type="EMBL" id="CP036262">
    <property type="protein sequence ID" value="QDS94015.1"/>
    <property type="molecule type" value="Genomic_DNA"/>
</dbReference>
<keyword evidence="2" id="KW-0805">Transcription regulation</keyword>
<dbReference type="InterPro" id="IPR013325">
    <property type="entry name" value="RNA_pol_sigma_r2"/>
</dbReference>
<dbReference type="InterPro" id="IPR013324">
    <property type="entry name" value="RNA_pol_sigma_r3/r4-like"/>
</dbReference>
<protein>
    <submittedName>
        <fullName evidence="7">ECF RNA polymerase sigma factor SigL</fullName>
    </submittedName>
</protein>
<dbReference type="Pfam" id="PF08281">
    <property type="entry name" value="Sigma70_r4_2"/>
    <property type="match status" value="1"/>
</dbReference>
<name>A0A517MGK4_9BACT</name>
<evidence type="ECO:0000256" key="3">
    <source>
        <dbReference type="ARBA" id="ARBA00023082"/>
    </source>
</evidence>
<dbReference type="Pfam" id="PF04542">
    <property type="entry name" value="Sigma70_r2"/>
    <property type="match status" value="1"/>
</dbReference>
<proteinExistence type="inferred from homology"/>
<dbReference type="AlphaFoldDB" id="A0A517MGK4"/>
<dbReference type="GO" id="GO:0016987">
    <property type="term" value="F:sigma factor activity"/>
    <property type="evidence" value="ECO:0007669"/>
    <property type="project" value="UniProtKB-KW"/>
</dbReference>
<feature type="domain" description="RNA polymerase sigma factor 70 region 4 type 2" evidence="6">
    <location>
        <begin position="121"/>
        <end position="171"/>
    </location>
</feature>